<comment type="caution">
    <text evidence="1">The sequence shown here is derived from an EMBL/GenBank/DDBJ whole genome shotgun (WGS) entry which is preliminary data.</text>
</comment>
<keyword evidence="2" id="KW-1185">Reference proteome</keyword>
<sequence length="50" mass="5955">VVWSDECSAERGKGRKREWCFRTPTQKWKKEMITPYKTGKDICVMVWGAF</sequence>
<dbReference type="InterPro" id="IPR036397">
    <property type="entry name" value="RNaseH_sf"/>
</dbReference>
<evidence type="ECO:0000313" key="1">
    <source>
        <dbReference type="EMBL" id="KAF2085307.1"/>
    </source>
</evidence>
<feature type="non-terminal residue" evidence="1">
    <location>
        <position position="1"/>
    </location>
</feature>
<dbReference type="OrthoDB" id="3556043at2759"/>
<accession>A0A9P4LUV4</accession>
<dbReference type="GO" id="GO:0003676">
    <property type="term" value="F:nucleic acid binding"/>
    <property type="evidence" value="ECO:0007669"/>
    <property type="project" value="InterPro"/>
</dbReference>
<feature type="non-terminal residue" evidence="1">
    <location>
        <position position="50"/>
    </location>
</feature>
<proteinExistence type="predicted"/>
<dbReference type="Proteomes" id="UP000799776">
    <property type="component" value="Unassembled WGS sequence"/>
</dbReference>
<gene>
    <name evidence="1" type="ORF">K490DRAFT_2853</name>
</gene>
<evidence type="ECO:0000313" key="2">
    <source>
        <dbReference type="Proteomes" id="UP000799776"/>
    </source>
</evidence>
<protein>
    <submittedName>
        <fullName evidence="1">Uncharacterized protein</fullName>
    </submittedName>
</protein>
<dbReference type="Gene3D" id="3.30.420.10">
    <property type="entry name" value="Ribonuclease H-like superfamily/Ribonuclease H"/>
    <property type="match status" value="1"/>
</dbReference>
<reference evidence="1" key="1">
    <citation type="journal article" date="2020" name="Stud. Mycol.">
        <title>101 Dothideomycetes genomes: a test case for predicting lifestyles and emergence of pathogens.</title>
        <authorList>
            <person name="Haridas S."/>
            <person name="Albert R."/>
            <person name="Binder M."/>
            <person name="Bloem J."/>
            <person name="Labutti K."/>
            <person name="Salamov A."/>
            <person name="Andreopoulos B."/>
            <person name="Baker S."/>
            <person name="Barry K."/>
            <person name="Bills G."/>
            <person name="Bluhm B."/>
            <person name="Cannon C."/>
            <person name="Castanera R."/>
            <person name="Culley D."/>
            <person name="Daum C."/>
            <person name="Ezra D."/>
            <person name="Gonzalez J."/>
            <person name="Henrissat B."/>
            <person name="Kuo A."/>
            <person name="Liang C."/>
            <person name="Lipzen A."/>
            <person name="Lutzoni F."/>
            <person name="Magnuson J."/>
            <person name="Mondo S."/>
            <person name="Nolan M."/>
            <person name="Ohm R."/>
            <person name="Pangilinan J."/>
            <person name="Park H.-J."/>
            <person name="Ramirez L."/>
            <person name="Alfaro M."/>
            <person name="Sun H."/>
            <person name="Tritt A."/>
            <person name="Yoshinaga Y."/>
            <person name="Zwiers L.-H."/>
            <person name="Turgeon B."/>
            <person name="Goodwin S."/>
            <person name="Spatafora J."/>
            <person name="Crous P."/>
            <person name="Grigoriev I."/>
        </authorList>
    </citation>
    <scope>NUCLEOTIDE SEQUENCE</scope>
    <source>
        <strain evidence="1">CBS 121410</strain>
    </source>
</reference>
<name>A0A9P4LUV4_9PEZI</name>
<organism evidence="1 2">
    <name type="scientific">Saccharata proteae CBS 121410</name>
    <dbReference type="NCBI Taxonomy" id="1314787"/>
    <lineage>
        <taxon>Eukaryota</taxon>
        <taxon>Fungi</taxon>
        <taxon>Dikarya</taxon>
        <taxon>Ascomycota</taxon>
        <taxon>Pezizomycotina</taxon>
        <taxon>Dothideomycetes</taxon>
        <taxon>Dothideomycetes incertae sedis</taxon>
        <taxon>Botryosphaeriales</taxon>
        <taxon>Saccharataceae</taxon>
        <taxon>Saccharata</taxon>
    </lineage>
</organism>
<dbReference type="EMBL" id="ML978732">
    <property type="protein sequence ID" value="KAF2085307.1"/>
    <property type="molecule type" value="Genomic_DNA"/>
</dbReference>
<dbReference type="AlphaFoldDB" id="A0A9P4LUV4"/>